<evidence type="ECO:0000256" key="1">
    <source>
        <dbReference type="ARBA" id="ARBA00001947"/>
    </source>
</evidence>
<dbReference type="PROSITE" id="PS00059">
    <property type="entry name" value="ADH_ZINC"/>
    <property type="match status" value="1"/>
</dbReference>
<reference evidence="7 8" key="1">
    <citation type="submission" date="2021-03" db="EMBL/GenBank/DDBJ databases">
        <title>Whole genome shotgun sequence of Actinoplanes toevensis NBRC 105298.</title>
        <authorList>
            <person name="Komaki H."/>
            <person name="Tamura T."/>
        </authorList>
    </citation>
    <scope>NUCLEOTIDE SEQUENCE [LARGE SCALE GENOMIC DNA]</scope>
    <source>
        <strain evidence="7 8">NBRC 105298</strain>
    </source>
</reference>
<organism evidence="7 8">
    <name type="scientific">Paractinoplanes toevensis</name>
    <dbReference type="NCBI Taxonomy" id="571911"/>
    <lineage>
        <taxon>Bacteria</taxon>
        <taxon>Bacillati</taxon>
        <taxon>Actinomycetota</taxon>
        <taxon>Actinomycetes</taxon>
        <taxon>Micromonosporales</taxon>
        <taxon>Micromonosporaceae</taxon>
        <taxon>Paractinoplanes</taxon>
    </lineage>
</organism>
<dbReference type="PANTHER" id="PTHR42813:SF2">
    <property type="entry name" value="DEHYDROGENASE, ZINC-CONTAINING, PUTATIVE (AFU_ORTHOLOGUE AFUA_2G02810)-RELATED"/>
    <property type="match status" value="1"/>
</dbReference>
<dbReference type="GO" id="GO:0008270">
    <property type="term" value="F:zinc ion binding"/>
    <property type="evidence" value="ECO:0007669"/>
    <property type="project" value="InterPro"/>
</dbReference>
<name>A0A919TDW6_9ACTN</name>
<comment type="cofactor">
    <cofactor evidence="1">
        <name>Zn(2+)</name>
        <dbReference type="ChEBI" id="CHEBI:29105"/>
    </cofactor>
</comment>
<dbReference type="SUPFAM" id="SSF50129">
    <property type="entry name" value="GroES-like"/>
    <property type="match status" value="1"/>
</dbReference>
<dbReference type="InterPro" id="IPR002328">
    <property type="entry name" value="ADH_Zn_CS"/>
</dbReference>
<keyword evidence="8" id="KW-1185">Reference proteome</keyword>
<evidence type="ECO:0000259" key="6">
    <source>
        <dbReference type="Pfam" id="PF08240"/>
    </source>
</evidence>
<keyword evidence="2" id="KW-0479">Metal-binding</keyword>
<dbReference type="Gene3D" id="3.90.180.10">
    <property type="entry name" value="Medium-chain alcohol dehydrogenases, catalytic domain"/>
    <property type="match status" value="1"/>
</dbReference>
<feature type="region of interest" description="Disordered" evidence="5">
    <location>
        <begin position="154"/>
        <end position="191"/>
    </location>
</feature>
<feature type="domain" description="Alcohol dehydrogenase-like N-terminal" evidence="6">
    <location>
        <begin position="25"/>
        <end position="125"/>
    </location>
</feature>
<dbReference type="InterPro" id="IPR011032">
    <property type="entry name" value="GroES-like_sf"/>
</dbReference>
<evidence type="ECO:0000256" key="2">
    <source>
        <dbReference type="ARBA" id="ARBA00022723"/>
    </source>
</evidence>
<proteinExistence type="predicted"/>
<dbReference type="Proteomes" id="UP000677082">
    <property type="component" value="Unassembled WGS sequence"/>
</dbReference>
<dbReference type="PANTHER" id="PTHR42813">
    <property type="entry name" value="ZINC-TYPE ALCOHOL DEHYDROGENASE-LIKE"/>
    <property type="match status" value="1"/>
</dbReference>
<dbReference type="InterPro" id="IPR013154">
    <property type="entry name" value="ADH-like_N"/>
</dbReference>
<dbReference type="Pfam" id="PF08240">
    <property type="entry name" value="ADH_N"/>
    <property type="match status" value="1"/>
</dbReference>
<evidence type="ECO:0000313" key="8">
    <source>
        <dbReference type="Proteomes" id="UP000677082"/>
    </source>
</evidence>
<accession>A0A919TDW6</accession>
<dbReference type="EMBL" id="BOQN01000068">
    <property type="protein sequence ID" value="GIM93643.1"/>
    <property type="molecule type" value="Genomic_DNA"/>
</dbReference>
<comment type="caution">
    <text evidence="7">The sequence shown here is derived from an EMBL/GenBank/DDBJ whole genome shotgun (WGS) entry which is preliminary data.</text>
</comment>
<evidence type="ECO:0000313" key="7">
    <source>
        <dbReference type="EMBL" id="GIM93643.1"/>
    </source>
</evidence>
<dbReference type="GO" id="GO:0016491">
    <property type="term" value="F:oxidoreductase activity"/>
    <property type="evidence" value="ECO:0007669"/>
    <property type="project" value="UniProtKB-KW"/>
</dbReference>
<dbReference type="AlphaFoldDB" id="A0A919TDW6"/>
<evidence type="ECO:0000256" key="4">
    <source>
        <dbReference type="ARBA" id="ARBA00023002"/>
    </source>
</evidence>
<gene>
    <name evidence="7" type="ORF">Ato02nite_054360</name>
</gene>
<sequence length="191" mass="20343">MKALQWQGVNKLAVGEVPDPEIRNAGDIIVKVNRTVTCGSDLHLLGGYIPFMEKGDVLGHEFVGEVVETGPDVRNHQVGDQVVVSSFIACGKCWFCEQRLFSLCDNGNTNPAITETLWGQAPGGCFGYSHAMGGNPGSHAQWWAGPGRVYRGDRDGGAHSWPAVPLRPGQAAASPADRPAGGGPRRDSRLP</sequence>
<keyword evidence="3" id="KW-0862">Zinc</keyword>
<evidence type="ECO:0000256" key="3">
    <source>
        <dbReference type="ARBA" id="ARBA00022833"/>
    </source>
</evidence>
<evidence type="ECO:0000256" key="5">
    <source>
        <dbReference type="SAM" id="MobiDB-lite"/>
    </source>
</evidence>
<keyword evidence="4" id="KW-0560">Oxidoreductase</keyword>
<protein>
    <recommendedName>
        <fullName evidence="6">Alcohol dehydrogenase-like N-terminal domain-containing protein</fullName>
    </recommendedName>
</protein>